<keyword evidence="2" id="KW-1185">Reference proteome</keyword>
<evidence type="ECO:0000313" key="2">
    <source>
        <dbReference type="Proteomes" id="UP000557566"/>
    </source>
</evidence>
<dbReference type="AlphaFoldDB" id="A0A8H4PZH0"/>
<dbReference type="EMBL" id="JAAVMX010000001">
    <property type="protein sequence ID" value="KAF4513277.1"/>
    <property type="molecule type" value="Genomic_DNA"/>
</dbReference>
<reference evidence="1 2" key="1">
    <citation type="journal article" date="2020" name="Genome Biol. Evol.">
        <title>A new high-quality draft genome assembly of the Chinese cordyceps Ophiocordyceps sinensis.</title>
        <authorList>
            <person name="Shu R."/>
            <person name="Zhang J."/>
            <person name="Meng Q."/>
            <person name="Zhang H."/>
            <person name="Zhou G."/>
            <person name="Li M."/>
            <person name="Wu P."/>
            <person name="Zhao Y."/>
            <person name="Chen C."/>
            <person name="Qin Q."/>
        </authorList>
    </citation>
    <scope>NUCLEOTIDE SEQUENCE [LARGE SCALE GENOMIC DNA]</scope>
    <source>
        <strain evidence="1 2">IOZ07</strain>
    </source>
</reference>
<protein>
    <submittedName>
        <fullName evidence="1">Uncharacterized protein</fullName>
    </submittedName>
</protein>
<evidence type="ECO:0000313" key="1">
    <source>
        <dbReference type="EMBL" id="KAF4513277.1"/>
    </source>
</evidence>
<dbReference type="Proteomes" id="UP000557566">
    <property type="component" value="Unassembled WGS sequence"/>
</dbReference>
<accession>A0A8H4PZH0</accession>
<proteinExistence type="predicted"/>
<dbReference type="OrthoDB" id="3599317at2759"/>
<sequence>MGGLDVKRYKNGPAILGRISPVYIVDPARRFSSHAEMVNALIRMASTNKDHLAIDWQLCHLIEQNKPAILTKFSEAVYNTTSFVDFFQKARIAVADVKSVIYMLHSSGRELGQTSWSGCGRRKQPPQQEAITTALAKQI</sequence>
<comment type="caution">
    <text evidence="1">The sequence shown here is derived from an EMBL/GenBank/DDBJ whole genome shotgun (WGS) entry which is preliminary data.</text>
</comment>
<name>A0A8H4PZH0_9HYPO</name>
<gene>
    <name evidence="1" type="ORF">G6O67_000567</name>
</gene>
<organism evidence="1 2">
    <name type="scientific">Ophiocordyceps sinensis</name>
    <dbReference type="NCBI Taxonomy" id="72228"/>
    <lineage>
        <taxon>Eukaryota</taxon>
        <taxon>Fungi</taxon>
        <taxon>Dikarya</taxon>
        <taxon>Ascomycota</taxon>
        <taxon>Pezizomycotina</taxon>
        <taxon>Sordariomycetes</taxon>
        <taxon>Hypocreomycetidae</taxon>
        <taxon>Hypocreales</taxon>
        <taxon>Ophiocordycipitaceae</taxon>
        <taxon>Ophiocordyceps</taxon>
    </lineage>
</organism>